<evidence type="ECO:0000313" key="2">
    <source>
        <dbReference type="EMBL" id="GLS66317.1"/>
    </source>
</evidence>
<proteinExistence type="predicted"/>
<name>A0ABQ6DQC0_9HYPH</name>
<keyword evidence="1" id="KW-1133">Transmembrane helix</keyword>
<keyword evidence="3" id="KW-1185">Reference proteome</keyword>
<evidence type="ECO:0000313" key="3">
    <source>
        <dbReference type="Proteomes" id="UP001156856"/>
    </source>
</evidence>
<dbReference type="EMBL" id="BSPK01000102">
    <property type="protein sequence ID" value="GLS66317.1"/>
    <property type="molecule type" value="Genomic_DNA"/>
</dbReference>
<feature type="transmembrane region" description="Helical" evidence="1">
    <location>
        <begin position="43"/>
        <end position="66"/>
    </location>
</feature>
<dbReference type="Proteomes" id="UP001156856">
    <property type="component" value="Unassembled WGS sequence"/>
</dbReference>
<comment type="caution">
    <text evidence="2">The sequence shown here is derived from an EMBL/GenBank/DDBJ whole genome shotgun (WGS) entry which is preliminary data.</text>
</comment>
<reference evidence="3" key="1">
    <citation type="journal article" date="2019" name="Int. J. Syst. Evol. Microbiol.">
        <title>The Global Catalogue of Microorganisms (GCM) 10K type strain sequencing project: providing services to taxonomists for standard genome sequencing and annotation.</title>
        <authorList>
            <consortium name="The Broad Institute Genomics Platform"/>
            <consortium name="The Broad Institute Genome Sequencing Center for Infectious Disease"/>
            <person name="Wu L."/>
            <person name="Ma J."/>
        </authorList>
    </citation>
    <scope>NUCLEOTIDE SEQUENCE [LARGE SCALE GENOMIC DNA]</scope>
    <source>
        <strain evidence="3">NBRC 107715</strain>
    </source>
</reference>
<protein>
    <submittedName>
        <fullName evidence="2">Uncharacterized protein</fullName>
    </submittedName>
</protein>
<keyword evidence="1" id="KW-0812">Transmembrane</keyword>
<sequence length="68" mass="7582">MLSILLTTFSNDPIPGFDATLLREEPGQPMRSKSRTERYPRDYTAHVLTALGFLLIIVAGALPILLRL</sequence>
<gene>
    <name evidence="2" type="ORF">GCM10007888_46990</name>
</gene>
<evidence type="ECO:0000256" key="1">
    <source>
        <dbReference type="SAM" id="Phobius"/>
    </source>
</evidence>
<keyword evidence="1" id="KW-0472">Membrane</keyword>
<organism evidence="2 3">
    <name type="scientific">Methylobacterium oxalidis</name>
    <dbReference type="NCBI Taxonomy" id="944322"/>
    <lineage>
        <taxon>Bacteria</taxon>
        <taxon>Pseudomonadati</taxon>
        <taxon>Pseudomonadota</taxon>
        <taxon>Alphaproteobacteria</taxon>
        <taxon>Hyphomicrobiales</taxon>
        <taxon>Methylobacteriaceae</taxon>
        <taxon>Methylobacterium</taxon>
    </lineage>
</organism>
<accession>A0ABQ6DQC0</accession>